<dbReference type="EMBL" id="JAGDFM010001149">
    <property type="protein sequence ID" value="KAG7375466.1"/>
    <property type="molecule type" value="Genomic_DNA"/>
</dbReference>
<evidence type="ECO:0000313" key="2">
    <source>
        <dbReference type="Proteomes" id="UP000694044"/>
    </source>
</evidence>
<organism evidence="1 2">
    <name type="scientific">Phytophthora pseudosyringae</name>
    <dbReference type="NCBI Taxonomy" id="221518"/>
    <lineage>
        <taxon>Eukaryota</taxon>
        <taxon>Sar</taxon>
        <taxon>Stramenopiles</taxon>
        <taxon>Oomycota</taxon>
        <taxon>Peronosporomycetes</taxon>
        <taxon>Peronosporales</taxon>
        <taxon>Peronosporaceae</taxon>
        <taxon>Phytophthora</taxon>
    </lineage>
</organism>
<comment type="caution">
    <text evidence="1">The sequence shown here is derived from an EMBL/GenBank/DDBJ whole genome shotgun (WGS) entry which is preliminary data.</text>
</comment>
<keyword evidence="2" id="KW-1185">Reference proteome</keyword>
<name>A0A8T1V3I0_9STRA</name>
<gene>
    <name evidence="1" type="ORF">PHYPSEUDO_001088</name>
</gene>
<protein>
    <submittedName>
        <fullName evidence="1">Uncharacterized protein</fullName>
    </submittedName>
</protein>
<dbReference type="Proteomes" id="UP000694044">
    <property type="component" value="Unassembled WGS sequence"/>
</dbReference>
<reference evidence="1" key="1">
    <citation type="submission" date="2021-02" db="EMBL/GenBank/DDBJ databases">
        <authorList>
            <person name="Palmer J.M."/>
        </authorList>
    </citation>
    <scope>NUCLEOTIDE SEQUENCE</scope>
    <source>
        <strain evidence="1">SCRP734</strain>
    </source>
</reference>
<proteinExistence type="predicted"/>
<evidence type="ECO:0000313" key="1">
    <source>
        <dbReference type="EMBL" id="KAG7375466.1"/>
    </source>
</evidence>
<sequence>MQPNTATPGACWRQAVSVALLPPGRLRKPQAGCHTPASDCSVEMAIGTLDQAKSNKAAYPDEAALSDGELPKRWAKRAGYDRFLAQAESSSARFARRRCTASIEQAAPAGYGATVFNSRGRR</sequence>
<accession>A0A8T1V3I0</accession>
<dbReference type="AlphaFoldDB" id="A0A8T1V3I0"/>